<evidence type="ECO:0000313" key="2">
    <source>
        <dbReference type="EMBL" id="CAE4586141.1"/>
    </source>
</evidence>
<name>A0A7S4QK81_9DINO</name>
<reference evidence="2" key="1">
    <citation type="submission" date="2021-01" db="EMBL/GenBank/DDBJ databases">
        <authorList>
            <person name="Corre E."/>
            <person name="Pelletier E."/>
            <person name="Niang G."/>
            <person name="Scheremetjew M."/>
            <person name="Finn R."/>
            <person name="Kale V."/>
            <person name="Holt S."/>
            <person name="Cochrane G."/>
            <person name="Meng A."/>
            <person name="Brown T."/>
            <person name="Cohen L."/>
        </authorList>
    </citation>
    <scope>NUCLEOTIDE SEQUENCE</scope>
    <source>
        <strain evidence="2">CCMP3105</strain>
    </source>
</reference>
<gene>
    <name evidence="2" type="ORF">AMON00008_LOCUS21756</name>
</gene>
<organism evidence="2">
    <name type="scientific">Alexandrium monilatum</name>
    <dbReference type="NCBI Taxonomy" id="311494"/>
    <lineage>
        <taxon>Eukaryota</taxon>
        <taxon>Sar</taxon>
        <taxon>Alveolata</taxon>
        <taxon>Dinophyceae</taxon>
        <taxon>Gonyaulacales</taxon>
        <taxon>Pyrocystaceae</taxon>
        <taxon>Alexandrium</taxon>
    </lineage>
</organism>
<dbReference type="EMBL" id="HBNR01031791">
    <property type="protein sequence ID" value="CAE4586141.1"/>
    <property type="molecule type" value="Transcribed_RNA"/>
</dbReference>
<accession>A0A7S4QK81</accession>
<proteinExistence type="predicted"/>
<protein>
    <submittedName>
        <fullName evidence="2">Uncharacterized protein</fullName>
    </submittedName>
</protein>
<feature type="compositionally biased region" description="Basic residues" evidence="1">
    <location>
        <begin position="178"/>
        <end position="187"/>
    </location>
</feature>
<feature type="compositionally biased region" description="Low complexity" evidence="1">
    <location>
        <begin position="167"/>
        <end position="177"/>
    </location>
</feature>
<dbReference type="AlphaFoldDB" id="A0A7S4QK81"/>
<feature type="region of interest" description="Disordered" evidence="1">
    <location>
        <begin position="167"/>
        <end position="201"/>
    </location>
</feature>
<evidence type="ECO:0000256" key="1">
    <source>
        <dbReference type="SAM" id="MobiDB-lite"/>
    </source>
</evidence>
<sequence length="237" mass="23407">MSVRAGPALVAAAVRACVQCKAPRRTVAAVAAAAVAACLRPACDTAEACTAAPGECPSGEPGLGRGSKIVAARRRRREAKKARAAAARTGRDSGVPTEVADVVMPLAEGATPKTSSACSRPGLEDLGCAGAAGLPAPMEEDPAGALPGPQAGAATCPALVQPGASACASTSASSPAKPARKGKRAPRGVKEGGAQGSEPSDEEVFRFLCAQPDALSLSFDSARARLLLVRGRGAGAC</sequence>